<dbReference type="EMBL" id="PSNW01000003">
    <property type="protein sequence ID" value="PPE74771.1"/>
    <property type="molecule type" value="Genomic_DNA"/>
</dbReference>
<evidence type="ECO:0000256" key="4">
    <source>
        <dbReference type="ARBA" id="ARBA00022980"/>
    </source>
</evidence>
<evidence type="ECO:0000313" key="8">
    <source>
        <dbReference type="EMBL" id="PPE74771.1"/>
    </source>
</evidence>
<organism evidence="8 9">
    <name type="scientific">Solimonas fluminis</name>
    <dbReference type="NCBI Taxonomy" id="2086571"/>
    <lineage>
        <taxon>Bacteria</taxon>
        <taxon>Pseudomonadati</taxon>
        <taxon>Pseudomonadota</taxon>
        <taxon>Gammaproteobacteria</taxon>
        <taxon>Nevskiales</taxon>
        <taxon>Nevskiaceae</taxon>
        <taxon>Solimonas</taxon>
    </lineage>
</organism>
<dbReference type="InterPro" id="IPR012677">
    <property type="entry name" value="Nucleotide-bd_a/b_plait_sf"/>
</dbReference>
<dbReference type="HAMAP" id="MF_01369_B">
    <property type="entry name" value="Ribosomal_uL23_B"/>
    <property type="match status" value="1"/>
</dbReference>
<comment type="subunit">
    <text evidence="6">Part of the 50S ribosomal subunit. Contacts protein L29, and trigger factor when it is bound to the ribosome.</text>
</comment>
<proteinExistence type="inferred from homology"/>
<evidence type="ECO:0000256" key="6">
    <source>
        <dbReference type="HAMAP-Rule" id="MF_01369"/>
    </source>
</evidence>
<sequence>MNVERMHQIILAPVISEKATRVAEKRNQAVFKVARNAEKAEIREAVEKLFNVKVTGVQTLVMKGKNKRFGQFTGRRSDWKKAYVTLAEGQEIDLVGSNAAA</sequence>
<dbReference type="NCBIfam" id="NF004360">
    <property type="entry name" value="PRK05738.1-5"/>
    <property type="match status" value="1"/>
</dbReference>
<keyword evidence="3 6" id="KW-0694">RNA-binding</keyword>
<evidence type="ECO:0000256" key="3">
    <source>
        <dbReference type="ARBA" id="ARBA00022884"/>
    </source>
</evidence>
<dbReference type="InterPro" id="IPR001014">
    <property type="entry name" value="Ribosomal_uL23_CS"/>
</dbReference>
<dbReference type="AlphaFoldDB" id="A0A2S5TIH8"/>
<protein>
    <recommendedName>
        <fullName evidence="6">Large ribosomal subunit protein uL23</fullName>
    </recommendedName>
</protein>
<dbReference type="PROSITE" id="PS00050">
    <property type="entry name" value="RIBOSOMAL_L23"/>
    <property type="match status" value="1"/>
</dbReference>
<dbReference type="Gene3D" id="3.30.70.330">
    <property type="match status" value="1"/>
</dbReference>
<comment type="function">
    <text evidence="6">One of the early assembly proteins it binds 23S rRNA. One of the proteins that surrounds the polypeptide exit tunnel on the outside of the ribosome. Forms the main docking site for trigger factor binding to the ribosome.</text>
</comment>
<keyword evidence="9" id="KW-1185">Reference proteome</keyword>
<dbReference type="InterPro" id="IPR013025">
    <property type="entry name" value="Ribosomal_uL23-like"/>
</dbReference>
<dbReference type="OrthoDB" id="9793353at2"/>
<evidence type="ECO:0000256" key="7">
    <source>
        <dbReference type="RuleBase" id="RU003934"/>
    </source>
</evidence>
<keyword evidence="5 6" id="KW-0687">Ribonucleoprotein</keyword>
<dbReference type="PANTHER" id="PTHR11620">
    <property type="entry name" value="60S RIBOSOMAL PROTEIN L23A"/>
    <property type="match status" value="1"/>
</dbReference>
<dbReference type="RefSeq" id="WP_104229928.1">
    <property type="nucleotide sequence ID" value="NZ_PSNW01000003.1"/>
</dbReference>
<comment type="caution">
    <text evidence="8">The sequence shown here is derived from an EMBL/GenBank/DDBJ whole genome shotgun (WGS) entry which is preliminary data.</text>
</comment>
<evidence type="ECO:0000256" key="1">
    <source>
        <dbReference type="ARBA" id="ARBA00006700"/>
    </source>
</evidence>
<dbReference type="GO" id="GO:0006412">
    <property type="term" value="P:translation"/>
    <property type="evidence" value="ECO:0007669"/>
    <property type="project" value="UniProtKB-UniRule"/>
</dbReference>
<dbReference type="GO" id="GO:1990904">
    <property type="term" value="C:ribonucleoprotein complex"/>
    <property type="evidence" value="ECO:0007669"/>
    <property type="project" value="UniProtKB-KW"/>
</dbReference>
<dbReference type="GO" id="GO:0019843">
    <property type="term" value="F:rRNA binding"/>
    <property type="evidence" value="ECO:0007669"/>
    <property type="project" value="UniProtKB-UniRule"/>
</dbReference>
<name>A0A2S5TIH8_9GAMM</name>
<reference evidence="8 9" key="1">
    <citation type="submission" date="2018-02" db="EMBL/GenBank/DDBJ databases">
        <title>Genome sequencing of Solimonas sp. HR-BB.</title>
        <authorList>
            <person name="Lee Y."/>
            <person name="Jeon C.O."/>
        </authorList>
    </citation>
    <scope>NUCLEOTIDE SEQUENCE [LARGE SCALE GENOMIC DNA]</scope>
    <source>
        <strain evidence="8 9">HR-BB</strain>
    </source>
</reference>
<dbReference type="GO" id="GO:0005840">
    <property type="term" value="C:ribosome"/>
    <property type="evidence" value="ECO:0007669"/>
    <property type="project" value="UniProtKB-KW"/>
</dbReference>
<gene>
    <name evidence="6" type="primary">rplW</name>
    <name evidence="8" type="ORF">C3942_08430</name>
</gene>
<keyword evidence="4 6" id="KW-0689">Ribosomal protein</keyword>
<dbReference type="FunFam" id="3.30.70.330:FF:000001">
    <property type="entry name" value="50S ribosomal protein L23"/>
    <property type="match status" value="1"/>
</dbReference>
<dbReference type="NCBIfam" id="NF004366">
    <property type="entry name" value="PRK05738.3-2"/>
    <property type="match status" value="1"/>
</dbReference>
<dbReference type="SUPFAM" id="SSF54189">
    <property type="entry name" value="Ribosomal proteins S24e, L23 and L15e"/>
    <property type="match status" value="1"/>
</dbReference>
<evidence type="ECO:0000256" key="5">
    <source>
        <dbReference type="ARBA" id="ARBA00023274"/>
    </source>
</evidence>
<comment type="similarity">
    <text evidence="1 6 7">Belongs to the universal ribosomal protein uL23 family.</text>
</comment>
<dbReference type="Proteomes" id="UP000238220">
    <property type="component" value="Unassembled WGS sequence"/>
</dbReference>
<dbReference type="Pfam" id="PF00276">
    <property type="entry name" value="Ribosomal_L23"/>
    <property type="match status" value="1"/>
</dbReference>
<evidence type="ECO:0000313" key="9">
    <source>
        <dbReference type="Proteomes" id="UP000238220"/>
    </source>
</evidence>
<dbReference type="InterPro" id="IPR012678">
    <property type="entry name" value="Ribosomal_uL23/eL15/eS24_sf"/>
</dbReference>
<accession>A0A2S5TIH8</accession>
<dbReference type="NCBIfam" id="NF004359">
    <property type="entry name" value="PRK05738.1-3"/>
    <property type="match status" value="1"/>
</dbReference>
<keyword evidence="2 6" id="KW-0699">rRNA-binding</keyword>
<dbReference type="GO" id="GO:0003735">
    <property type="term" value="F:structural constituent of ribosome"/>
    <property type="evidence" value="ECO:0007669"/>
    <property type="project" value="InterPro"/>
</dbReference>
<dbReference type="NCBIfam" id="NF004363">
    <property type="entry name" value="PRK05738.2-4"/>
    <property type="match status" value="1"/>
</dbReference>
<evidence type="ECO:0000256" key="2">
    <source>
        <dbReference type="ARBA" id="ARBA00022730"/>
    </source>
</evidence>